<gene>
    <name evidence="1" type="primary">ORF78938</name>
</gene>
<sequence>KVLDAEEVLIIEKNLNKMSAFPKTVRMFLVTVTVLPQKEGIDLPRFIQKLTNLLADYSTATRVVYKFKVSGESRILSVIHVSNIIGFERTIGGLCRLGAVEVDCQPVVSYENFARSIKVAEHLTKVNSGGLAKEGLYWLEFDIEYIGKTTDELIAVWRKEAEAVLTARLKEGTSIELYKSVAQRKVHVFINAADPEQVDLLSLQLPLMQENGSNVQLKCKALQYLEDYTARITSESV</sequence>
<proteinExistence type="predicted"/>
<reference evidence="1" key="1">
    <citation type="submission" date="2014-12" db="EMBL/GenBank/DDBJ databases">
        <title>Insight into the proteome of Arion vulgaris.</title>
        <authorList>
            <person name="Aradska J."/>
            <person name="Bulat T."/>
            <person name="Smidak R."/>
            <person name="Sarate P."/>
            <person name="Gangsoo J."/>
            <person name="Sialana F."/>
            <person name="Bilban M."/>
            <person name="Lubec G."/>
        </authorList>
    </citation>
    <scope>NUCLEOTIDE SEQUENCE</scope>
    <source>
        <tissue evidence="1">Skin</tissue>
    </source>
</reference>
<dbReference type="AlphaFoldDB" id="A0A0B6ZUX7"/>
<protein>
    <submittedName>
        <fullName evidence="1">Uncharacterized protein</fullName>
    </submittedName>
</protein>
<accession>A0A0B6ZUX7</accession>
<feature type="non-terminal residue" evidence="1">
    <location>
        <position position="1"/>
    </location>
</feature>
<dbReference type="EMBL" id="HACG01024705">
    <property type="protein sequence ID" value="CEK71570.1"/>
    <property type="molecule type" value="Transcribed_RNA"/>
</dbReference>
<evidence type="ECO:0000313" key="1">
    <source>
        <dbReference type="EMBL" id="CEK71570.1"/>
    </source>
</evidence>
<name>A0A0B6ZUX7_9EUPU</name>
<organism evidence="1">
    <name type="scientific">Arion vulgaris</name>
    <dbReference type="NCBI Taxonomy" id="1028688"/>
    <lineage>
        <taxon>Eukaryota</taxon>
        <taxon>Metazoa</taxon>
        <taxon>Spiralia</taxon>
        <taxon>Lophotrochozoa</taxon>
        <taxon>Mollusca</taxon>
        <taxon>Gastropoda</taxon>
        <taxon>Heterobranchia</taxon>
        <taxon>Euthyneura</taxon>
        <taxon>Panpulmonata</taxon>
        <taxon>Eupulmonata</taxon>
        <taxon>Stylommatophora</taxon>
        <taxon>Helicina</taxon>
        <taxon>Arionoidea</taxon>
        <taxon>Arionidae</taxon>
        <taxon>Arion</taxon>
    </lineage>
</organism>